<dbReference type="Proteomes" id="UP000190256">
    <property type="component" value="Unassembled WGS sequence"/>
</dbReference>
<feature type="transmembrane region" description="Helical" evidence="8">
    <location>
        <begin position="79"/>
        <end position="97"/>
    </location>
</feature>
<evidence type="ECO:0000313" key="13">
    <source>
        <dbReference type="Proteomes" id="UP000190256"/>
    </source>
</evidence>
<sequence>MIKQIILAFFGSIFPVILFNIDRKRIAWTGFSGSIGWMVYLIVYNYTYSPVMSSFVGAFMVGIYSEFMARKLKTPAMQFSIPGIFPLVPGITAYYAINSIVEQNYSLAYFKGFQTIAIGGAIAFGIMLSSTTVRFIVKITQTKKVKRANKAK</sequence>
<comment type="similarity">
    <text evidence="7">Belongs to the ThrE exporter (TC 2.A.79) family.</text>
</comment>
<proteinExistence type="inferred from homology"/>
<evidence type="ECO:0000256" key="7">
    <source>
        <dbReference type="ARBA" id="ARBA00034125"/>
    </source>
</evidence>
<dbReference type="Proteomes" id="UP000190206">
    <property type="component" value="Unassembled WGS sequence"/>
</dbReference>
<feature type="transmembrane region" description="Helical" evidence="8">
    <location>
        <begin position="6"/>
        <end position="21"/>
    </location>
</feature>
<keyword evidence="4 8" id="KW-0812">Transmembrane</keyword>
<dbReference type="RefSeq" id="WP_078023917.1">
    <property type="nucleotide sequence ID" value="NZ_JADPGM010000009.1"/>
</dbReference>
<feature type="domain" description="Threonine/Serine exporter ThrE" evidence="9">
    <location>
        <begin position="4"/>
        <end position="131"/>
    </location>
</feature>
<dbReference type="Pfam" id="PF12821">
    <property type="entry name" value="ThrE_2"/>
    <property type="match status" value="1"/>
</dbReference>
<evidence type="ECO:0000313" key="10">
    <source>
        <dbReference type="EMBL" id="OOO62453.1"/>
    </source>
</evidence>
<dbReference type="EMBL" id="MRAD01000005">
    <property type="protein sequence ID" value="OOO62453.1"/>
    <property type="molecule type" value="Genomic_DNA"/>
</dbReference>
<dbReference type="GO" id="GO:0005886">
    <property type="term" value="C:plasma membrane"/>
    <property type="evidence" value="ECO:0007669"/>
    <property type="project" value="UniProtKB-SubCell"/>
</dbReference>
<evidence type="ECO:0000256" key="5">
    <source>
        <dbReference type="ARBA" id="ARBA00022989"/>
    </source>
</evidence>
<dbReference type="STRING" id="1962263.BS637_06335"/>
<reference evidence="11 13" key="1">
    <citation type="submission" date="2016-12" db="EMBL/GenBank/DDBJ databases">
        <title>Clostridium tepidum sp. nov., a close relative of Clostridium sporogenes and Clostridium botulinum Group I.</title>
        <authorList>
            <person name="Dobritsa A.P."/>
            <person name="Kutumbaka K.K."/>
            <person name="Werner K."/>
            <person name="Wiedmann M."/>
            <person name="Asmus A."/>
            <person name="Samadpour M."/>
        </authorList>
    </citation>
    <scope>NUCLEOTIDE SEQUENCE [LARGE SCALE GENOMIC DNA]</scope>
    <source>
        <strain evidence="11 13">IEH 97212</strain>
    </source>
</reference>
<keyword evidence="5 8" id="KW-1133">Transmembrane helix</keyword>
<dbReference type="PANTHER" id="PTHR34390">
    <property type="entry name" value="UPF0442 PROTEIN YJJB-RELATED"/>
    <property type="match status" value="1"/>
</dbReference>
<evidence type="ECO:0000256" key="2">
    <source>
        <dbReference type="ARBA" id="ARBA00022475"/>
    </source>
</evidence>
<keyword evidence="12" id="KW-1185">Reference proteome</keyword>
<name>A0A1S9I6Q4_9CLOT</name>
<dbReference type="PANTHER" id="PTHR34390:SF1">
    <property type="entry name" value="SUCCINATE TRANSPORTER SUBUNIT YJJB-RELATED"/>
    <property type="match status" value="1"/>
</dbReference>
<keyword evidence="6 8" id="KW-0472">Membrane</keyword>
<keyword evidence="3" id="KW-0997">Cell inner membrane</keyword>
<evidence type="ECO:0000256" key="6">
    <source>
        <dbReference type="ARBA" id="ARBA00023136"/>
    </source>
</evidence>
<keyword evidence="2" id="KW-1003">Cell membrane</keyword>
<comment type="caution">
    <text evidence="11">The sequence shown here is derived from an EMBL/GenBank/DDBJ whole genome shotgun (WGS) entry which is preliminary data.</text>
</comment>
<organism evidence="11 13">
    <name type="scientific">Clostridium tepidum</name>
    <dbReference type="NCBI Taxonomy" id="1962263"/>
    <lineage>
        <taxon>Bacteria</taxon>
        <taxon>Bacillati</taxon>
        <taxon>Bacillota</taxon>
        <taxon>Clostridia</taxon>
        <taxon>Eubacteriales</taxon>
        <taxon>Clostridiaceae</taxon>
        <taxon>Clostridium</taxon>
    </lineage>
</organism>
<dbReference type="EMBL" id="MRAE01000016">
    <property type="protein sequence ID" value="OOO65935.1"/>
    <property type="molecule type" value="Genomic_DNA"/>
</dbReference>
<evidence type="ECO:0000256" key="4">
    <source>
        <dbReference type="ARBA" id="ARBA00022692"/>
    </source>
</evidence>
<dbReference type="InterPro" id="IPR024528">
    <property type="entry name" value="ThrE_2"/>
</dbReference>
<gene>
    <name evidence="10" type="ORF">BS637_06335</name>
    <name evidence="11" type="ORF">BS638_07740</name>
</gene>
<dbReference type="AlphaFoldDB" id="A0A1S9I6Q4"/>
<accession>A0A1S9I6Q4</accession>
<protein>
    <recommendedName>
        <fullName evidence="9">Threonine/Serine exporter ThrE domain-containing protein</fullName>
    </recommendedName>
</protein>
<dbReference type="OrthoDB" id="9810047at2"/>
<dbReference type="InterPro" id="IPR050539">
    <property type="entry name" value="ThrE_Dicarb/AminoAcid_Exp"/>
</dbReference>
<feature type="transmembrane region" description="Helical" evidence="8">
    <location>
        <begin position="117"/>
        <end position="137"/>
    </location>
</feature>
<evidence type="ECO:0000313" key="12">
    <source>
        <dbReference type="Proteomes" id="UP000190206"/>
    </source>
</evidence>
<evidence type="ECO:0000256" key="1">
    <source>
        <dbReference type="ARBA" id="ARBA00004651"/>
    </source>
</evidence>
<dbReference type="GO" id="GO:0015744">
    <property type="term" value="P:succinate transport"/>
    <property type="evidence" value="ECO:0007669"/>
    <property type="project" value="TreeGrafter"/>
</dbReference>
<reference evidence="10 12" key="2">
    <citation type="submission" date="2016-12" db="EMBL/GenBank/DDBJ databases">
        <title>Clostridium tepidum sp. nov., a close relative of Clostridium sporogenes and Clostridium botulinum Group I.</title>
        <authorList>
            <person name="Dobritsa A.P."/>
            <person name="Kutumbaka K."/>
            <person name="Werner K."/>
            <person name="Samadpour M."/>
        </authorList>
    </citation>
    <scope>NUCLEOTIDE SEQUENCE [LARGE SCALE GENOMIC DNA]</scope>
    <source>
        <strain evidence="10 12">PE</strain>
    </source>
</reference>
<comment type="subcellular location">
    <subcellularLocation>
        <location evidence="1">Cell membrane</location>
        <topology evidence="1">Multi-pass membrane protein</topology>
    </subcellularLocation>
</comment>
<evidence type="ECO:0000256" key="3">
    <source>
        <dbReference type="ARBA" id="ARBA00022519"/>
    </source>
</evidence>
<evidence type="ECO:0000259" key="9">
    <source>
        <dbReference type="Pfam" id="PF12821"/>
    </source>
</evidence>
<evidence type="ECO:0000256" key="8">
    <source>
        <dbReference type="SAM" id="Phobius"/>
    </source>
</evidence>
<evidence type="ECO:0000313" key="11">
    <source>
        <dbReference type="EMBL" id="OOO65935.1"/>
    </source>
</evidence>